<evidence type="ECO:0000313" key="2">
    <source>
        <dbReference type="EMBL" id="KAJ7672901.1"/>
    </source>
</evidence>
<evidence type="ECO:0000256" key="1">
    <source>
        <dbReference type="SAM" id="MobiDB-lite"/>
    </source>
</evidence>
<feature type="compositionally biased region" description="Gly residues" evidence="1">
    <location>
        <begin position="146"/>
        <end position="155"/>
    </location>
</feature>
<protein>
    <submittedName>
        <fullName evidence="2">Uncharacterized protein</fullName>
    </submittedName>
</protein>
<feature type="compositionally biased region" description="Basic and acidic residues" evidence="1">
    <location>
        <begin position="156"/>
        <end position="171"/>
    </location>
</feature>
<dbReference type="AlphaFoldDB" id="A0AAD7GAN4"/>
<proteinExistence type="predicted"/>
<feature type="region of interest" description="Disordered" evidence="1">
    <location>
        <begin position="276"/>
        <end position="301"/>
    </location>
</feature>
<keyword evidence="3" id="KW-1185">Reference proteome</keyword>
<reference evidence="2" key="1">
    <citation type="submission" date="2023-03" db="EMBL/GenBank/DDBJ databases">
        <title>Massive genome expansion in bonnet fungi (Mycena s.s.) driven by repeated elements and novel gene families across ecological guilds.</title>
        <authorList>
            <consortium name="Lawrence Berkeley National Laboratory"/>
            <person name="Harder C.B."/>
            <person name="Miyauchi S."/>
            <person name="Viragh M."/>
            <person name="Kuo A."/>
            <person name="Thoen E."/>
            <person name="Andreopoulos B."/>
            <person name="Lu D."/>
            <person name="Skrede I."/>
            <person name="Drula E."/>
            <person name="Henrissat B."/>
            <person name="Morin E."/>
            <person name="Kohler A."/>
            <person name="Barry K."/>
            <person name="LaButti K."/>
            <person name="Morin E."/>
            <person name="Salamov A."/>
            <person name="Lipzen A."/>
            <person name="Mereny Z."/>
            <person name="Hegedus B."/>
            <person name="Baldrian P."/>
            <person name="Stursova M."/>
            <person name="Weitz H."/>
            <person name="Taylor A."/>
            <person name="Grigoriev I.V."/>
            <person name="Nagy L.G."/>
            <person name="Martin F."/>
            <person name="Kauserud H."/>
        </authorList>
    </citation>
    <scope>NUCLEOTIDE SEQUENCE</scope>
    <source>
        <strain evidence="2">CBHHK067</strain>
    </source>
</reference>
<evidence type="ECO:0000313" key="3">
    <source>
        <dbReference type="Proteomes" id="UP001221757"/>
    </source>
</evidence>
<gene>
    <name evidence="2" type="ORF">B0H17DRAFT_1141004</name>
</gene>
<dbReference type="EMBL" id="JARKIE010000164">
    <property type="protein sequence ID" value="KAJ7672901.1"/>
    <property type="molecule type" value="Genomic_DNA"/>
</dbReference>
<accession>A0AAD7GAN4</accession>
<organism evidence="2 3">
    <name type="scientific">Mycena rosella</name>
    <name type="common">Pink bonnet</name>
    <name type="synonym">Agaricus rosellus</name>
    <dbReference type="NCBI Taxonomy" id="1033263"/>
    <lineage>
        <taxon>Eukaryota</taxon>
        <taxon>Fungi</taxon>
        <taxon>Dikarya</taxon>
        <taxon>Basidiomycota</taxon>
        <taxon>Agaricomycotina</taxon>
        <taxon>Agaricomycetes</taxon>
        <taxon>Agaricomycetidae</taxon>
        <taxon>Agaricales</taxon>
        <taxon>Marasmiineae</taxon>
        <taxon>Mycenaceae</taxon>
        <taxon>Mycena</taxon>
    </lineage>
</organism>
<feature type="region of interest" description="Disordered" evidence="1">
    <location>
        <begin position="141"/>
        <end position="171"/>
    </location>
</feature>
<dbReference type="Proteomes" id="UP001221757">
    <property type="component" value="Unassembled WGS sequence"/>
</dbReference>
<comment type="caution">
    <text evidence="2">The sequence shown here is derived from an EMBL/GenBank/DDBJ whole genome shotgun (WGS) entry which is preliminary data.</text>
</comment>
<sequence>MRGRRAARHPRGANAVGSLCAWGTRRSKLRGGAVGAGACRTEVIRFVLHAAALDWVHNGRTRMIADEGAFGMWRRMDSATSTEPCRGANARAEAPIGTPNIALAARTEGPRPEWRESLGEAQQGLGAIGRRREDGPAWLRRHVGRSGNGTGGGCGRWEDADVRDPRTQEHRDAPLDFGRRRQGSGTTAGRRHFVAAPFERGGWGWTRSAERRERCKKQLILPILREGLPMPILPQRGDLGELRQALAREERRRIWGRRSNEGVGGGTVSETGRRMKACDAGLGKGTKSGGETRREGGTESATMQLLVSCKCKPR</sequence>
<name>A0AAD7GAN4_MYCRO</name>